<feature type="domain" description="SPIN90/Ldb17 leucine-rich" evidence="1">
    <location>
        <begin position="133"/>
        <end position="222"/>
    </location>
</feature>
<dbReference type="Proteomes" id="UP000265427">
    <property type="component" value="Unassembled WGS sequence"/>
</dbReference>
<name>A0A397BBD2_APHAT</name>
<sequence length="290" mass="31785">MAGSSSADARIACTWSTAMDCVNTSLSKRLAAATSLLESSDPWSSLASCSMHTRNSHVRSMLSTCSEVLQGGDVGAVAVWFFLTASAFMSLHQSSSNTSCDTSAVLRILRKVGPYMTLLPVALGTSWLVLSQQEVDMMLEALETCVYGREYIWEGLLRAFNQTSNLGNGHMVALGHLLSLLLARDSVLIYPNDFQVFVDILVRETTDLDMDDPRRSTLATVLRWGVLSPLYERGGRYRSIELAIVVAQWKEALEKGHGGSIDRTPALSDLQECSTWKALRDAQLALLQQT</sequence>
<comment type="caution">
    <text evidence="2">The sequence shown here is derived from an EMBL/GenBank/DDBJ whole genome shotgun (WGS) entry which is preliminary data.</text>
</comment>
<evidence type="ECO:0000313" key="3">
    <source>
        <dbReference type="Proteomes" id="UP000265427"/>
    </source>
</evidence>
<dbReference type="InterPro" id="IPR018556">
    <property type="entry name" value="SPIN90/Ldb17_LRD"/>
</dbReference>
<reference evidence="2 3" key="1">
    <citation type="submission" date="2018-08" db="EMBL/GenBank/DDBJ databases">
        <title>Aphanomyces genome sequencing and annotation.</title>
        <authorList>
            <person name="Minardi D."/>
            <person name="Oidtmann B."/>
            <person name="Van Der Giezen M."/>
            <person name="Studholme D.J."/>
        </authorList>
    </citation>
    <scope>NUCLEOTIDE SEQUENCE [LARGE SCALE GENOMIC DNA]</scope>
    <source>
        <strain evidence="2 3">Kv</strain>
    </source>
</reference>
<organism evidence="2 3">
    <name type="scientific">Aphanomyces astaci</name>
    <name type="common">Crayfish plague agent</name>
    <dbReference type="NCBI Taxonomy" id="112090"/>
    <lineage>
        <taxon>Eukaryota</taxon>
        <taxon>Sar</taxon>
        <taxon>Stramenopiles</taxon>
        <taxon>Oomycota</taxon>
        <taxon>Saprolegniomycetes</taxon>
        <taxon>Saprolegniales</taxon>
        <taxon>Verrucalvaceae</taxon>
        <taxon>Aphanomyces</taxon>
    </lineage>
</organism>
<dbReference type="AlphaFoldDB" id="A0A397BBD2"/>
<proteinExistence type="predicted"/>
<accession>A0A397BBD2</accession>
<gene>
    <name evidence="2" type="ORF">DYB36_005299</name>
</gene>
<protein>
    <recommendedName>
        <fullName evidence="1">SPIN90/Ldb17 leucine-rich domain-containing protein</fullName>
    </recommendedName>
</protein>
<dbReference type="EMBL" id="QUSZ01004271">
    <property type="protein sequence ID" value="RHY15105.1"/>
    <property type="molecule type" value="Genomic_DNA"/>
</dbReference>
<dbReference type="Pfam" id="PF09431">
    <property type="entry name" value="SPIN90_LRD"/>
    <property type="match status" value="1"/>
</dbReference>
<evidence type="ECO:0000259" key="1">
    <source>
        <dbReference type="Pfam" id="PF09431"/>
    </source>
</evidence>
<dbReference type="VEuPathDB" id="FungiDB:H257_09817"/>
<evidence type="ECO:0000313" key="2">
    <source>
        <dbReference type="EMBL" id="RHY15105.1"/>
    </source>
</evidence>